<proteinExistence type="predicted"/>
<evidence type="ECO:0000313" key="2">
    <source>
        <dbReference type="Proteomes" id="UP001385951"/>
    </source>
</evidence>
<organism evidence="1 2">
    <name type="scientific">Cerrena zonata</name>
    <dbReference type="NCBI Taxonomy" id="2478898"/>
    <lineage>
        <taxon>Eukaryota</taxon>
        <taxon>Fungi</taxon>
        <taxon>Dikarya</taxon>
        <taxon>Basidiomycota</taxon>
        <taxon>Agaricomycotina</taxon>
        <taxon>Agaricomycetes</taxon>
        <taxon>Polyporales</taxon>
        <taxon>Cerrenaceae</taxon>
        <taxon>Cerrena</taxon>
    </lineage>
</organism>
<accession>A0AAW0FN01</accession>
<evidence type="ECO:0000313" key="1">
    <source>
        <dbReference type="EMBL" id="KAK7678903.1"/>
    </source>
</evidence>
<dbReference type="EMBL" id="JASBNA010000065">
    <property type="protein sequence ID" value="KAK7678903.1"/>
    <property type="molecule type" value="Genomic_DNA"/>
</dbReference>
<reference evidence="1 2" key="1">
    <citation type="submission" date="2022-09" db="EMBL/GenBank/DDBJ databases">
        <authorList>
            <person name="Palmer J.M."/>
        </authorList>
    </citation>
    <scope>NUCLEOTIDE SEQUENCE [LARGE SCALE GENOMIC DNA]</scope>
    <source>
        <strain evidence="1 2">DSM 7382</strain>
    </source>
</reference>
<dbReference type="AlphaFoldDB" id="A0AAW0FN01"/>
<protein>
    <submittedName>
        <fullName evidence="1">Uncharacterized protein</fullName>
    </submittedName>
</protein>
<sequence length="142" mass="16046">MERVQKLGLKTYYILTKTRDTLIQERLNFSLYAPRLTPIPCLDCDNHAVCHSSWKSGWWNAVGQNYLLCSPHPPPLKGALNFIKSLTAADFPGIHHICFTEAMKDLMAADRFAEAEDGVVEDAVVVVQAFNETQTLYYRVNA</sequence>
<comment type="caution">
    <text evidence="1">The sequence shown here is derived from an EMBL/GenBank/DDBJ whole genome shotgun (WGS) entry which is preliminary data.</text>
</comment>
<gene>
    <name evidence="1" type="ORF">QCA50_018043</name>
</gene>
<name>A0AAW0FN01_9APHY</name>
<dbReference type="Proteomes" id="UP001385951">
    <property type="component" value="Unassembled WGS sequence"/>
</dbReference>
<keyword evidence="2" id="KW-1185">Reference proteome</keyword>